<keyword evidence="4" id="KW-1185">Reference proteome</keyword>
<evidence type="ECO:0000256" key="2">
    <source>
        <dbReference type="SAM" id="SignalP"/>
    </source>
</evidence>
<proteinExistence type="predicted"/>
<dbReference type="OrthoDB" id="440424at2759"/>
<dbReference type="AlphaFoldDB" id="A0A0C9WBP8"/>
<dbReference type="Proteomes" id="UP000053820">
    <property type="component" value="Unassembled WGS sequence"/>
</dbReference>
<feature type="compositionally biased region" description="Polar residues" evidence="1">
    <location>
        <begin position="102"/>
        <end position="111"/>
    </location>
</feature>
<gene>
    <name evidence="3" type="ORF">HYDPIDRAFT_116510</name>
</gene>
<keyword evidence="2" id="KW-0732">Signal</keyword>
<dbReference type="EMBL" id="KN839866">
    <property type="protein sequence ID" value="KIJ61002.1"/>
    <property type="molecule type" value="Genomic_DNA"/>
</dbReference>
<organism evidence="3 4">
    <name type="scientific">Hydnomerulius pinastri MD-312</name>
    <dbReference type="NCBI Taxonomy" id="994086"/>
    <lineage>
        <taxon>Eukaryota</taxon>
        <taxon>Fungi</taxon>
        <taxon>Dikarya</taxon>
        <taxon>Basidiomycota</taxon>
        <taxon>Agaricomycotina</taxon>
        <taxon>Agaricomycetes</taxon>
        <taxon>Agaricomycetidae</taxon>
        <taxon>Boletales</taxon>
        <taxon>Boletales incertae sedis</taxon>
        <taxon>Leucogyrophana</taxon>
    </lineage>
</organism>
<reference evidence="3 4" key="1">
    <citation type="submission" date="2014-04" db="EMBL/GenBank/DDBJ databases">
        <title>Evolutionary Origins and Diversification of the Mycorrhizal Mutualists.</title>
        <authorList>
            <consortium name="DOE Joint Genome Institute"/>
            <consortium name="Mycorrhizal Genomics Consortium"/>
            <person name="Kohler A."/>
            <person name="Kuo A."/>
            <person name="Nagy L.G."/>
            <person name="Floudas D."/>
            <person name="Copeland A."/>
            <person name="Barry K.W."/>
            <person name="Cichocki N."/>
            <person name="Veneault-Fourrey C."/>
            <person name="LaButti K."/>
            <person name="Lindquist E.A."/>
            <person name="Lipzen A."/>
            <person name="Lundell T."/>
            <person name="Morin E."/>
            <person name="Murat C."/>
            <person name="Riley R."/>
            <person name="Ohm R."/>
            <person name="Sun H."/>
            <person name="Tunlid A."/>
            <person name="Henrissat B."/>
            <person name="Grigoriev I.V."/>
            <person name="Hibbett D.S."/>
            <person name="Martin F."/>
        </authorList>
    </citation>
    <scope>NUCLEOTIDE SEQUENCE [LARGE SCALE GENOMIC DNA]</scope>
    <source>
        <strain evidence="3 4">MD-312</strain>
    </source>
</reference>
<feature type="region of interest" description="Disordered" evidence="1">
    <location>
        <begin position="87"/>
        <end position="118"/>
    </location>
</feature>
<name>A0A0C9WBP8_9AGAM</name>
<evidence type="ECO:0000313" key="3">
    <source>
        <dbReference type="EMBL" id="KIJ61002.1"/>
    </source>
</evidence>
<dbReference type="HOGENOM" id="CLU_929246_0_0_1"/>
<evidence type="ECO:0000313" key="4">
    <source>
        <dbReference type="Proteomes" id="UP000053820"/>
    </source>
</evidence>
<accession>A0A0C9WBP8</accession>
<feature type="non-terminal residue" evidence="3">
    <location>
        <position position="300"/>
    </location>
</feature>
<protein>
    <submittedName>
        <fullName evidence="3">Unplaced genomic scaffold scaffold_32, whole genome shotgun sequence</fullName>
    </submittedName>
</protein>
<feature type="signal peptide" evidence="2">
    <location>
        <begin position="1"/>
        <end position="21"/>
    </location>
</feature>
<feature type="chain" id="PRO_5002222250" evidence="2">
    <location>
        <begin position="22"/>
        <end position="300"/>
    </location>
</feature>
<sequence length="300" mass="32679">MRILFPTLLWLTVLSLSFVSAHEEEEQDVHEYEAGHGSTTESHTSNEWKDFVSFLHPSYVADKIQEGYQMPFNSLTDAFHDILRAGSAEEEAKPGSEADTGVPQSSPSDSATPPEPDPLQQALKALLSRDPSKLADTWGSLLNSTITLGSSFSTIIESSSFTNATADAINSTHIDVLTRKLATFLTITQEELLAKLPTPASAPGHAERARTVSASVEQAQEWILRLGMTYGFAESELEPHLLTVMPYAEQLGVLIGDVTELYPTAIEALVLNLSAVLLPEAVFIRSLVILYCFGPYVLGK</sequence>
<evidence type="ECO:0000256" key="1">
    <source>
        <dbReference type="SAM" id="MobiDB-lite"/>
    </source>
</evidence>